<feature type="compositionally biased region" description="Low complexity" evidence="1">
    <location>
        <begin position="57"/>
        <end position="68"/>
    </location>
</feature>
<gene>
    <name evidence="4" type="ORF">PBRASI_LOCUS7261</name>
</gene>
<comment type="caution">
    <text evidence="4">The sequence shown here is derived from an EMBL/GenBank/DDBJ whole genome shotgun (WGS) entry which is preliminary data.</text>
</comment>
<dbReference type="Gene3D" id="3.40.50.1820">
    <property type="entry name" value="alpha/beta hydrolase"/>
    <property type="match status" value="1"/>
</dbReference>
<sequence>MFAIIENEDKHVITIGKDIKIKTVYTRHHRRETIKYLNTTDVMDDEYSLSHQSSDSSSLFSSSSSSLPPISPTKTSAIRTSASNDSSFKPLLKYFVHCFKILVLTFVFDWTQLVRHPVASFATLTMYPTACLVMAVVAVAFYIAEKYGLRQTNNNLSICNWFYPEMFDKDKKALIDTASSFLEDPISLKCDDTLKITTYSDYKDERFSRPSFNIDVAKCLLVLSALIYERKDPKEINRTDYPIHFTESAPYNEFIKKTAKSWNLKFRTLSELGSDASPFCGAFYQRDKNFIVVVFKGTSPSDFSEWLIDATFMRTDARTHLFGEVHEGFYKALFGDSFKGRSKSIEDYSYRTILANLHEIMKEIRANRTYANNGTKSASNSVAEEKINVWVTGHSLGSALATLFYSRLMCSPADLPDGCILRDAYVYGTPCIGNSQYAVKFASTCNTPSSRFNTLWRVICDQDMVCRVPIGFDEPDLLRFASENYLFNYTHVGEAVRFFQDGRKPEAKFEHWLQSNENGRPIESLDEKNKFPESRWKKIHEMTPACFKDHFPYRYLNAMENASVYFPDAATTKRFYDTIQLAKE</sequence>
<feature type="domain" description="Fungal lipase-type" evidence="3">
    <location>
        <begin position="292"/>
        <end position="470"/>
    </location>
</feature>
<evidence type="ECO:0000259" key="3">
    <source>
        <dbReference type="Pfam" id="PF01764"/>
    </source>
</evidence>
<keyword evidence="2" id="KW-1133">Transmembrane helix</keyword>
<dbReference type="Pfam" id="PF01764">
    <property type="entry name" value="Lipase_3"/>
    <property type="match status" value="1"/>
</dbReference>
<dbReference type="OrthoDB" id="2338663at2759"/>
<evidence type="ECO:0000313" key="5">
    <source>
        <dbReference type="Proteomes" id="UP000789739"/>
    </source>
</evidence>
<keyword evidence="2" id="KW-0472">Membrane</keyword>
<evidence type="ECO:0000256" key="2">
    <source>
        <dbReference type="SAM" id="Phobius"/>
    </source>
</evidence>
<feature type="region of interest" description="Disordered" evidence="1">
    <location>
        <begin position="57"/>
        <end position="81"/>
    </location>
</feature>
<dbReference type="Proteomes" id="UP000789739">
    <property type="component" value="Unassembled WGS sequence"/>
</dbReference>
<dbReference type="InterPro" id="IPR029058">
    <property type="entry name" value="AB_hydrolase_fold"/>
</dbReference>
<proteinExistence type="predicted"/>
<dbReference type="AlphaFoldDB" id="A0A9N9G954"/>
<name>A0A9N9G954_9GLOM</name>
<dbReference type="CDD" id="cd00519">
    <property type="entry name" value="Lipase_3"/>
    <property type="match status" value="1"/>
</dbReference>
<dbReference type="PANTHER" id="PTHR45856:SF24">
    <property type="entry name" value="FUNGAL LIPASE-LIKE DOMAIN-CONTAINING PROTEIN"/>
    <property type="match status" value="1"/>
</dbReference>
<evidence type="ECO:0000256" key="1">
    <source>
        <dbReference type="SAM" id="MobiDB-lite"/>
    </source>
</evidence>
<keyword evidence="2" id="KW-0812">Transmembrane</keyword>
<dbReference type="InterPro" id="IPR051218">
    <property type="entry name" value="Sec_MonoDiacylglyc_Lipase"/>
</dbReference>
<protein>
    <submittedName>
        <fullName evidence="4">5502_t:CDS:1</fullName>
    </submittedName>
</protein>
<organism evidence="4 5">
    <name type="scientific">Paraglomus brasilianum</name>
    <dbReference type="NCBI Taxonomy" id="144538"/>
    <lineage>
        <taxon>Eukaryota</taxon>
        <taxon>Fungi</taxon>
        <taxon>Fungi incertae sedis</taxon>
        <taxon>Mucoromycota</taxon>
        <taxon>Glomeromycotina</taxon>
        <taxon>Glomeromycetes</taxon>
        <taxon>Paraglomerales</taxon>
        <taxon>Paraglomeraceae</taxon>
        <taxon>Paraglomus</taxon>
    </lineage>
</organism>
<reference evidence="4" key="1">
    <citation type="submission" date="2021-06" db="EMBL/GenBank/DDBJ databases">
        <authorList>
            <person name="Kallberg Y."/>
            <person name="Tangrot J."/>
            <person name="Rosling A."/>
        </authorList>
    </citation>
    <scope>NUCLEOTIDE SEQUENCE</scope>
    <source>
        <strain evidence="4">BR232B</strain>
    </source>
</reference>
<dbReference type="GO" id="GO:0006629">
    <property type="term" value="P:lipid metabolic process"/>
    <property type="evidence" value="ECO:0007669"/>
    <property type="project" value="InterPro"/>
</dbReference>
<accession>A0A9N9G954</accession>
<dbReference type="EMBL" id="CAJVPI010001087">
    <property type="protein sequence ID" value="CAG8593685.1"/>
    <property type="molecule type" value="Genomic_DNA"/>
</dbReference>
<dbReference type="PANTHER" id="PTHR45856">
    <property type="entry name" value="ALPHA/BETA-HYDROLASES SUPERFAMILY PROTEIN"/>
    <property type="match status" value="1"/>
</dbReference>
<dbReference type="InterPro" id="IPR002921">
    <property type="entry name" value="Fungal_lipase-type"/>
</dbReference>
<keyword evidence="5" id="KW-1185">Reference proteome</keyword>
<dbReference type="SUPFAM" id="SSF53474">
    <property type="entry name" value="alpha/beta-Hydrolases"/>
    <property type="match status" value="1"/>
</dbReference>
<evidence type="ECO:0000313" key="4">
    <source>
        <dbReference type="EMBL" id="CAG8593685.1"/>
    </source>
</evidence>
<feature type="transmembrane region" description="Helical" evidence="2">
    <location>
        <begin position="125"/>
        <end position="144"/>
    </location>
</feature>